<dbReference type="FunFam" id="3.40.50.300:FF:001719">
    <property type="entry name" value="Torsin"/>
    <property type="match status" value="1"/>
</dbReference>
<protein>
    <submittedName>
        <fullName evidence="9">Torsin-1A-like</fullName>
    </submittedName>
</protein>
<dbReference type="Pfam" id="PF21376">
    <property type="entry name" value="TOR1A_C"/>
    <property type="match status" value="1"/>
</dbReference>
<dbReference type="GO" id="GO:0005788">
    <property type="term" value="C:endoplasmic reticulum lumen"/>
    <property type="evidence" value="ECO:0007669"/>
    <property type="project" value="UniProtKB-SubCell"/>
</dbReference>
<dbReference type="InterPro" id="IPR010448">
    <property type="entry name" value="Torsin"/>
</dbReference>
<keyword evidence="6" id="KW-0547">Nucleotide-binding</keyword>
<proteinExistence type="inferred from homology"/>
<dbReference type="EMBL" id="CAWUFR010000066">
    <property type="protein sequence ID" value="CAK6963649.1"/>
    <property type="molecule type" value="Genomic_DNA"/>
</dbReference>
<dbReference type="GO" id="GO:0005635">
    <property type="term" value="C:nuclear envelope"/>
    <property type="evidence" value="ECO:0007669"/>
    <property type="project" value="TreeGrafter"/>
</dbReference>
<comment type="similarity">
    <text evidence="2">Belongs to the ClpA/ClpB family. Torsin subfamily.</text>
</comment>
<comment type="caution">
    <text evidence="9">The sequence shown here is derived from an EMBL/GenBank/DDBJ whole genome shotgun (WGS) entry which is preliminary data.</text>
</comment>
<dbReference type="PANTHER" id="PTHR10760">
    <property type="entry name" value="TORSIN"/>
    <property type="match status" value="1"/>
</dbReference>
<dbReference type="InterPro" id="IPR001270">
    <property type="entry name" value="ClpA/B"/>
</dbReference>
<evidence type="ECO:0000259" key="8">
    <source>
        <dbReference type="SMART" id="SM00382"/>
    </source>
</evidence>
<dbReference type="InterPro" id="IPR049337">
    <property type="entry name" value="TOR1A_C"/>
</dbReference>
<keyword evidence="3 7" id="KW-0732">Signal</keyword>
<dbReference type="PRINTS" id="PR00300">
    <property type="entry name" value="CLPPROTEASEA"/>
</dbReference>
<evidence type="ECO:0000313" key="9">
    <source>
        <dbReference type="EMBL" id="CAK6963649.1"/>
    </source>
</evidence>
<evidence type="ECO:0000256" key="3">
    <source>
        <dbReference type="ARBA" id="ARBA00022729"/>
    </source>
</evidence>
<comment type="subcellular location">
    <subcellularLocation>
        <location evidence="1">Endoplasmic reticulum lumen</location>
    </subcellularLocation>
</comment>
<evidence type="ECO:0000313" key="10">
    <source>
        <dbReference type="Proteomes" id="UP001314229"/>
    </source>
</evidence>
<accession>A0AAV1NZX0</accession>
<reference evidence="9 10" key="1">
    <citation type="submission" date="2024-01" db="EMBL/GenBank/DDBJ databases">
        <authorList>
            <person name="Alioto T."/>
            <person name="Alioto T."/>
            <person name="Gomez Garrido J."/>
        </authorList>
    </citation>
    <scope>NUCLEOTIDE SEQUENCE [LARGE SCALE GENOMIC DNA]</scope>
</reference>
<sequence>MKAVQTYLLLYVFLMTSVLVNTFDPKLIFDRMADNMRKMWQIFKGQESCDSGWISFNAAGLQADLESKLFGQHIALNIILKAVNGFMSKENPEKPLVLSLHGPTGTGKSFVSSLIADNIYKEGIDSKFVHVFIATHHFPHSSQTDTYKSQLQQWIKGNVTNCPQSMFIFDEMDKMHPGLIDSVKSFLDYYKKLDGVSYRKTIFIFLSNTEAHSITETALHFWRTGQDREDIELKDLETSLSASAFNNKGSGLWHSSLIKQNMVDFFIPFLPLEYKHVVQCVMAQMQAEGLKPNQDVAHKLAIDLEYFPKFERVFSVSGCKKITIQMHLNRPLLHAKKVIQVSSKSPPSTCADKRVHSL</sequence>
<dbReference type="AlphaFoldDB" id="A0AAV1NZX0"/>
<feature type="signal peptide" evidence="7">
    <location>
        <begin position="1"/>
        <end position="22"/>
    </location>
</feature>
<evidence type="ECO:0000256" key="5">
    <source>
        <dbReference type="ARBA" id="ARBA00023180"/>
    </source>
</evidence>
<evidence type="ECO:0000256" key="2">
    <source>
        <dbReference type="ARBA" id="ARBA00006235"/>
    </source>
</evidence>
<dbReference type="InterPro" id="IPR027417">
    <property type="entry name" value="P-loop_NTPase"/>
</dbReference>
<dbReference type="Pfam" id="PF06309">
    <property type="entry name" value="Torsin"/>
    <property type="match status" value="1"/>
</dbReference>
<dbReference type="GO" id="GO:0016887">
    <property type="term" value="F:ATP hydrolysis activity"/>
    <property type="evidence" value="ECO:0007669"/>
    <property type="project" value="InterPro"/>
</dbReference>
<dbReference type="PIRSF" id="PIRSF038079">
    <property type="entry name" value="Torsin_2A"/>
    <property type="match status" value="1"/>
</dbReference>
<dbReference type="GO" id="GO:0019894">
    <property type="term" value="F:kinesin binding"/>
    <property type="evidence" value="ECO:0007669"/>
    <property type="project" value="TreeGrafter"/>
</dbReference>
<evidence type="ECO:0000256" key="4">
    <source>
        <dbReference type="ARBA" id="ARBA00022824"/>
    </source>
</evidence>
<dbReference type="GO" id="GO:0034504">
    <property type="term" value="P:protein localization to nucleus"/>
    <property type="evidence" value="ECO:0007669"/>
    <property type="project" value="TreeGrafter"/>
</dbReference>
<dbReference type="Gene3D" id="3.40.50.300">
    <property type="entry name" value="P-loop containing nucleotide triphosphate hydrolases"/>
    <property type="match status" value="1"/>
</dbReference>
<keyword evidence="5" id="KW-0325">Glycoprotein</keyword>
<organism evidence="9 10">
    <name type="scientific">Scomber scombrus</name>
    <name type="common">Atlantic mackerel</name>
    <name type="synonym">Scomber vernalis</name>
    <dbReference type="NCBI Taxonomy" id="13677"/>
    <lineage>
        <taxon>Eukaryota</taxon>
        <taxon>Metazoa</taxon>
        <taxon>Chordata</taxon>
        <taxon>Craniata</taxon>
        <taxon>Vertebrata</taxon>
        <taxon>Euteleostomi</taxon>
        <taxon>Actinopterygii</taxon>
        <taxon>Neopterygii</taxon>
        <taxon>Teleostei</taxon>
        <taxon>Neoteleostei</taxon>
        <taxon>Acanthomorphata</taxon>
        <taxon>Pelagiaria</taxon>
        <taxon>Scombriformes</taxon>
        <taxon>Scombridae</taxon>
        <taxon>Scomber</taxon>
    </lineage>
</organism>
<feature type="domain" description="AAA+ ATPase" evidence="8">
    <location>
        <begin position="94"/>
        <end position="235"/>
    </location>
</feature>
<dbReference type="SMART" id="SM00382">
    <property type="entry name" value="AAA"/>
    <property type="match status" value="1"/>
</dbReference>
<dbReference type="SUPFAM" id="SSF52540">
    <property type="entry name" value="P-loop containing nucleoside triphosphate hydrolases"/>
    <property type="match status" value="1"/>
</dbReference>
<dbReference type="GO" id="GO:0005524">
    <property type="term" value="F:ATP binding"/>
    <property type="evidence" value="ECO:0007669"/>
    <property type="project" value="UniProtKB-KW"/>
</dbReference>
<keyword evidence="4" id="KW-0256">Endoplasmic reticulum</keyword>
<feature type="chain" id="PRO_5043572817" evidence="7">
    <location>
        <begin position="23"/>
        <end position="358"/>
    </location>
</feature>
<name>A0AAV1NZX0_SCOSC</name>
<dbReference type="PANTHER" id="PTHR10760:SF14">
    <property type="entry name" value="TORSIN-1B"/>
    <property type="match status" value="1"/>
</dbReference>
<dbReference type="InterPro" id="IPR017378">
    <property type="entry name" value="Torsin_1/2"/>
</dbReference>
<evidence type="ECO:0000256" key="1">
    <source>
        <dbReference type="ARBA" id="ARBA00004319"/>
    </source>
</evidence>
<keyword evidence="10" id="KW-1185">Reference proteome</keyword>
<dbReference type="Proteomes" id="UP001314229">
    <property type="component" value="Unassembled WGS sequence"/>
</dbReference>
<dbReference type="InterPro" id="IPR003593">
    <property type="entry name" value="AAA+_ATPase"/>
</dbReference>
<feature type="binding site" evidence="6">
    <location>
        <begin position="102"/>
        <end position="109"/>
    </location>
    <ligand>
        <name>ATP</name>
        <dbReference type="ChEBI" id="CHEBI:30616"/>
    </ligand>
</feature>
<evidence type="ECO:0000256" key="6">
    <source>
        <dbReference type="PIRSR" id="PIRSR038079-1"/>
    </source>
</evidence>
<dbReference type="GO" id="GO:0071763">
    <property type="term" value="P:nuclear membrane organization"/>
    <property type="evidence" value="ECO:0007669"/>
    <property type="project" value="TreeGrafter"/>
</dbReference>
<evidence type="ECO:0000256" key="7">
    <source>
        <dbReference type="SAM" id="SignalP"/>
    </source>
</evidence>
<gene>
    <name evidence="9" type="ORF">FSCOSCO3_A005903</name>
</gene>
<keyword evidence="6" id="KW-0067">ATP-binding</keyword>